<dbReference type="FunFam" id="1.10.10.1940:FF:000002">
    <property type="entry name" value="PHAryngeal gland Toxin-related"/>
    <property type="match status" value="3"/>
</dbReference>
<dbReference type="InterPro" id="IPR003582">
    <property type="entry name" value="ShKT_dom"/>
</dbReference>
<dbReference type="PROSITE" id="PS51670">
    <property type="entry name" value="SHKT"/>
    <property type="match status" value="3"/>
</dbReference>
<keyword evidence="4" id="KW-0812">Transmembrane</keyword>
<protein>
    <submittedName>
        <fullName evidence="6">ShTK domain protein</fullName>
    </submittedName>
</protein>
<evidence type="ECO:0000256" key="4">
    <source>
        <dbReference type="SAM" id="Phobius"/>
    </source>
</evidence>
<dbReference type="AlphaFoldDB" id="A0A0D6LNR2"/>
<feature type="transmembrane region" description="Helical" evidence="4">
    <location>
        <begin position="20"/>
        <end position="41"/>
    </location>
</feature>
<comment type="caution">
    <text evidence="3">Lacks conserved residue(s) required for the propagation of feature annotation.</text>
</comment>
<feature type="domain" description="ShKT" evidence="5">
    <location>
        <begin position="130"/>
        <end position="170"/>
    </location>
</feature>
<keyword evidence="4" id="KW-1133">Transmembrane helix</keyword>
<evidence type="ECO:0000256" key="3">
    <source>
        <dbReference type="PROSITE-ProRule" id="PRU01005"/>
    </source>
</evidence>
<gene>
    <name evidence="6" type="ORF">ANCCEY_07162</name>
</gene>
<keyword evidence="2" id="KW-1015">Disulfide bond</keyword>
<evidence type="ECO:0000256" key="2">
    <source>
        <dbReference type="ARBA" id="ARBA00023157"/>
    </source>
</evidence>
<proteinExistence type="predicted"/>
<sequence length="298" mass="31088">METPIAMNFDRRPYKKLQYVCVGFIALLMLYHVFLLCSVYFTGIRTETCSPDPAGAGPCMMGLCPTPTMVCITGDLCCEASQVVPDPTAPPVTTAPPPTAAPPVTAAPTVAPTVQPGTGVSGATIAPANCVDLLNPATGTSDCPARASLCQNSLYYNLMTQQCPRTCGRCTTTGGTTNSTTGTCADKLNPKTGTSDCPSMASYCNDATYFSLMTDQCPRTCGRCSTSSTASTSSTNSTTTTCADKINAKTGTSDCPNMASYCNDSRYYALMTDQCPKTCGRCSSTSSTSSISSSMQDN</sequence>
<organism evidence="6 7">
    <name type="scientific">Ancylostoma ceylanicum</name>
    <dbReference type="NCBI Taxonomy" id="53326"/>
    <lineage>
        <taxon>Eukaryota</taxon>
        <taxon>Metazoa</taxon>
        <taxon>Ecdysozoa</taxon>
        <taxon>Nematoda</taxon>
        <taxon>Chromadorea</taxon>
        <taxon>Rhabditida</taxon>
        <taxon>Rhabditina</taxon>
        <taxon>Rhabditomorpha</taxon>
        <taxon>Strongyloidea</taxon>
        <taxon>Ancylostomatidae</taxon>
        <taxon>Ancylostomatinae</taxon>
        <taxon>Ancylostoma</taxon>
    </lineage>
</organism>
<feature type="domain" description="ShKT" evidence="5">
    <location>
        <begin position="184"/>
        <end position="224"/>
    </location>
</feature>
<dbReference type="Gene3D" id="1.10.10.1940">
    <property type="match status" value="3"/>
</dbReference>
<accession>A0A0D6LNR2</accession>
<dbReference type="Pfam" id="PF01549">
    <property type="entry name" value="ShK"/>
    <property type="match status" value="3"/>
</dbReference>
<evidence type="ECO:0000256" key="1">
    <source>
        <dbReference type="ARBA" id="ARBA00022729"/>
    </source>
</evidence>
<name>A0A0D6LNR2_9BILA</name>
<dbReference type="EMBL" id="KE124973">
    <property type="protein sequence ID" value="EPB73725.1"/>
    <property type="molecule type" value="Genomic_DNA"/>
</dbReference>
<dbReference type="PANTHER" id="PTHR46219:SF5">
    <property type="entry name" value="SHKT DOMAIN-CONTAINING PROTEIN"/>
    <property type="match status" value="1"/>
</dbReference>
<dbReference type="SMART" id="SM00254">
    <property type="entry name" value="ShKT"/>
    <property type="match status" value="3"/>
</dbReference>
<reference evidence="6 7" key="1">
    <citation type="submission" date="2013-05" db="EMBL/GenBank/DDBJ databases">
        <title>Draft genome of the parasitic nematode Anyclostoma ceylanicum.</title>
        <authorList>
            <person name="Mitreva M."/>
        </authorList>
    </citation>
    <scope>NUCLEOTIDE SEQUENCE [LARGE SCALE GENOMIC DNA]</scope>
</reference>
<keyword evidence="4" id="KW-0472">Membrane</keyword>
<dbReference type="Proteomes" id="UP000054495">
    <property type="component" value="Unassembled WGS sequence"/>
</dbReference>
<keyword evidence="7" id="KW-1185">Reference proteome</keyword>
<evidence type="ECO:0000313" key="7">
    <source>
        <dbReference type="Proteomes" id="UP000054495"/>
    </source>
</evidence>
<keyword evidence="1" id="KW-0732">Signal</keyword>
<evidence type="ECO:0000313" key="6">
    <source>
        <dbReference type="EMBL" id="EPB73725.1"/>
    </source>
</evidence>
<evidence type="ECO:0000259" key="5">
    <source>
        <dbReference type="PROSITE" id="PS51670"/>
    </source>
</evidence>
<dbReference type="PANTHER" id="PTHR46219">
    <property type="entry name" value="PROTEIN CBG11138"/>
    <property type="match status" value="1"/>
</dbReference>
<feature type="domain" description="ShKT" evidence="5">
    <location>
        <begin position="242"/>
        <end position="282"/>
    </location>
</feature>